<evidence type="ECO:0000256" key="2">
    <source>
        <dbReference type="SAM" id="SignalP"/>
    </source>
</evidence>
<organism evidence="3 4">
    <name type="scientific">Akkermansia glycaniphila</name>
    <dbReference type="NCBI Taxonomy" id="1679444"/>
    <lineage>
        <taxon>Bacteria</taxon>
        <taxon>Pseudomonadati</taxon>
        <taxon>Verrucomicrobiota</taxon>
        <taxon>Verrucomicrobiia</taxon>
        <taxon>Verrucomicrobiales</taxon>
        <taxon>Akkermansiaceae</taxon>
        <taxon>Akkermansia</taxon>
    </lineage>
</organism>
<protein>
    <submittedName>
        <fullName evidence="3">Uncharacterized protein</fullName>
    </submittedName>
</protein>
<feature type="signal peptide" evidence="2">
    <location>
        <begin position="1"/>
        <end position="26"/>
    </location>
</feature>
<feature type="chain" id="PRO_5009604533" evidence="2">
    <location>
        <begin position="27"/>
        <end position="347"/>
    </location>
</feature>
<accession>A0A1H6LNH8</accession>
<evidence type="ECO:0000313" key="3">
    <source>
        <dbReference type="EMBL" id="SEH86287.1"/>
    </source>
</evidence>
<name>A0A1H6LNH8_9BACT</name>
<dbReference type="PROSITE" id="PS51257">
    <property type="entry name" value="PROKAR_LIPOPROTEIN"/>
    <property type="match status" value="1"/>
</dbReference>
<dbReference type="KEGG" id="agl:PYTT_1286"/>
<evidence type="ECO:0000313" key="4">
    <source>
        <dbReference type="Proteomes" id="UP000176204"/>
    </source>
</evidence>
<dbReference type="Proteomes" id="UP000176204">
    <property type="component" value="Chromosome I"/>
</dbReference>
<keyword evidence="4" id="KW-1185">Reference proteome</keyword>
<feature type="region of interest" description="Disordered" evidence="1">
    <location>
        <begin position="266"/>
        <end position="286"/>
    </location>
</feature>
<dbReference type="EMBL" id="LT629973">
    <property type="protein sequence ID" value="SEH86287.1"/>
    <property type="molecule type" value="Genomic_DNA"/>
</dbReference>
<dbReference type="STRING" id="1679444.PYTT_1286"/>
<gene>
    <name evidence="3" type="ORF">PYTT_1286</name>
</gene>
<dbReference type="RefSeq" id="WP_071133339.1">
    <property type="nucleotide sequence ID" value="NZ_LIGX01000022.1"/>
</dbReference>
<keyword evidence="2" id="KW-0732">Signal</keyword>
<reference evidence="4" key="1">
    <citation type="submission" date="2016-09" db="EMBL/GenBank/DDBJ databases">
        <authorList>
            <person name="Koehorst J."/>
        </authorList>
    </citation>
    <scope>NUCLEOTIDE SEQUENCE [LARGE SCALE GENOMIC DNA]</scope>
</reference>
<proteinExistence type="predicted"/>
<sequence length="347" mass="39468">MKRYEQSKRWSLLYPALMLLACTTQAQGHLGETKEQITQALGSAITQNQPNSNGTVEIWRKGAYTIQATFHPYGNCTKLLIRKKANTEFSKEEAIKIRAFLCPNHVFTPLADFQREFTNGELEFAKDGTYQSVFTKTATGNILMLRDTRPDKNTKNPGIAKKWAEYQQTETKPATIGATYKTFEDKWGKSYQTELSTYGFNATWIEQGYEITAIFAGKTGPCFKIVIHPIARQSSGFPADILPSMEKRFIPQAQFNEIWTEAQLSEQEKKKRKAQDKKDFPYGTGTPHPNRFFFKNKSIIHISEDGRFRSVYLNSYDALGTELGIWLIDMSLDVTAQNSTSSNLKDL</sequence>
<dbReference type="AlphaFoldDB" id="A0A1H6LNH8"/>
<evidence type="ECO:0000256" key="1">
    <source>
        <dbReference type="SAM" id="MobiDB-lite"/>
    </source>
</evidence>